<proteinExistence type="predicted"/>
<reference evidence="1 2" key="1">
    <citation type="submission" date="2019-02" db="EMBL/GenBank/DDBJ databases">
        <title>Emended description of the genus Rhodopseudomonas and description of Rhodopseudomonas albus sp. nov., a non-phototrophic, heavy-metal-tolerant bacterium isolated from garden soil.</title>
        <authorList>
            <person name="Bao Z."/>
            <person name="Cao W.W."/>
            <person name="Sato Y."/>
            <person name="Nishizawa T."/>
            <person name="Zhao J."/>
            <person name="Guo Y."/>
            <person name="Ohta H."/>
        </authorList>
    </citation>
    <scope>NUCLEOTIDE SEQUENCE [LARGE SCALE GENOMIC DNA]</scope>
    <source>
        <strain evidence="1 2">SK50-23</strain>
    </source>
</reference>
<name>A0ABX8AA62_9BRAD</name>
<sequence length="62" mass="6975">MTVNGDDDQPPGDGGPVEAAHYIKGAVHELARLARRHRLDMLAYLLDMAHLEAEERLRLRGR</sequence>
<keyword evidence="2" id="KW-1185">Reference proteome</keyword>
<accession>A0ABX8AA62</accession>
<protein>
    <submittedName>
        <fullName evidence="1">Uncharacterized protein</fullName>
    </submittedName>
</protein>
<dbReference type="RefSeq" id="WP_211908949.1">
    <property type="nucleotide sequence ID" value="NZ_CP036498.1"/>
</dbReference>
<gene>
    <name evidence="1" type="ORF">RPMA_17135</name>
</gene>
<evidence type="ECO:0000313" key="1">
    <source>
        <dbReference type="EMBL" id="QUS40367.1"/>
    </source>
</evidence>
<dbReference type="Proteomes" id="UP000682843">
    <property type="component" value="Chromosome"/>
</dbReference>
<evidence type="ECO:0000313" key="2">
    <source>
        <dbReference type="Proteomes" id="UP000682843"/>
    </source>
</evidence>
<dbReference type="EMBL" id="CP036498">
    <property type="protein sequence ID" value="QUS40367.1"/>
    <property type="molecule type" value="Genomic_DNA"/>
</dbReference>
<organism evidence="1 2">
    <name type="scientific">Tardiphaga alba</name>
    <dbReference type="NCBI Taxonomy" id="340268"/>
    <lineage>
        <taxon>Bacteria</taxon>
        <taxon>Pseudomonadati</taxon>
        <taxon>Pseudomonadota</taxon>
        <taxon>Alphaproteobacteria</taxon>
        <taxon>Hyphomicrobiales</taxon>
        <taxon>Nitrobacteraceae</taxon>
        <taxon>Tardiphaga</taxon>
    </lineage>
</organism>